<feature type="compositionally biased region" description="Basic and acidic residues" evidence="1">
    <location>
        <begin position="479"/>
        <end position="492"/>
    </location>
</feature>
<name>B2AQM6_PODAN</name>
<keyword evidence="4" id="KW-1185">Reference proteome</keyword>
<feature type="compositionally biased region" description="Basic residues" evidence="1">
    <location>
        <begin position="81"/>
        <end position="108"/>
    </location>
</feature>
<dbReference type="HOGENOM" id="CLU_515913_0_0_1"/>
<gene>
    <name evidence="2" type="ORF">PODANS_4_3710</name>
</gene>
<organism evidence="2">
    <name type="scientific">Podospora anserina (strain S / ATCC MYA-4624 / DSM 980 / FGSC 10383)</name>
    <name type="common">Pleurage anserina</name>
    <dbReference type="NCBI Taxonomy" id="515849"/>
    <lineage>
        <taxon>Eukaryota</taxon>
        <taxon>Fungi</taxon>
        <taxon>Dikarya</taxon>
        <taxon>Ascomycota</taxon>
        <taxon>Pezizomycotina</taxon>
        <taxon>Sordariomycetes</taxon>
        <taxon>Sordariomycetidae</taxon>
        <taxon>Sordariales</taxon>
        <taxon>Podosporaceae</taxon>
        <taxon>Podospora</taxon>
        <taxon>Podospora anserina</taxon>
    </lineage>
</organism>
<dbReference type="AlphaFoldDB" id="B2AQM6"/>
<dbReference type="RefSeq" id="XP_001905788.1">
    <property type="nucleotide sequence ID" value="XM_001905753.1"/>
</dbReference>
<proteinExistence type="predicted"/>
<dbReference type="Proteomes" id="UP000001197">
    <property type="component" value="Chromosome 4"/>
</dbReference>
<feature type="compositionally biased region" description="Low complexity" evidence="1">
    <location>
        <begin position="109"/>
        <end position="129"/>
    </location>
</feature>
<dbReference type="EMBL" id="CU633895">
    <property type="protein sequence ID" value="CAP66453.1"/>
    <property type="molecule type" value="Genomic_DNA"/>
</dbReference>
<protein>
    <submittedName>
        <fullName evidence="2">Podospora anserina S mat+ genomic DNA chromosome 4, supercontig 4</fullName>
    </submittedName>
</protein>
<feature type="region of interest" description="Disordered" evidence="1">
    <location>
        <begin position="1"/>
        <end position="153"/>
    </location>
</feature>
<reference evidence="2" key="2">
    <citation type="submission" date="2008-07" db="EMBL/GenBank/DDBJ databases">
        <authorList>
            <person name="Genoscope - CEA"/>
        </authorList>
    </citation>
    <scope>NUCLEOTIDE SEQUENCE</scope>
    <source>
        <strain evidence="2">S mat+</strain>
    </source>
</reference>
<dbReference type="VEuPathDB" id="FungiDB:PODANS_4_3710"/>
<sequence>MNGYHHHNEHANRYHHRPTGGFASRGAPPPLGFSPASTGLPPLQPAPRRPSPPSAHAIPSTPPPPPPPPSATPLTSIRHQQPIHHHHQHHHHQHHHHQHHHHQHHHQSHLITSTTSPPLPSPSASSIPSETRTLLTYPTPGLPSPRIIRPSQPPVRYPPSTIKYNNSDPHHQRHIVSTLQTTSNLRNLSFLFHPPAPSRQQQPTDSNAHLPAQIQTNRWLCCQCAEEGFVDPVGTVHLVGETEEMYSTCLFRPSSCHHKKCVNCVLYAGPASSRDPVRGVKFLVRTVGGLYTSGRFIDPVRWECGVCGEWDNNKIDGGVRMGTGCQGRGCKAQGWGGWGGGRRGVFTRESIVLNRYGQRLGTADQRVAFEGGPWDWHRRGLGDGRCVLSKGVREVLMRRGGGGRGRERRVWGVGEQVPGYEYRRPPPLDEDDEKENSEYEGGFLAGLPVEGGDKGKGKERDGGMEMEGVVCGGQGNGIDSRHHGGSERREHGFISPSSATMTTTRSPDTGQGQGAKPRFFPGLSNMRM</sequence>
<feature type="compositionally biased region" description="Pro residues" evidence="1">
    <location>
        <begin position="60"/>
        <end position="71"/>
    </location>
</feature>
<reference evidence="2 4" key="1">
    <citation type="journal article" date="2008" name="Genome Biol.">
        <title>The genome sequence of the model ascomycete fungus Podospora anserina.</title>
        <authorList>
            <person name="Espagne E."/>
            <person name="Lespinet O."/>
            <person name="Malagnac F."/>
            <person name="Da Silva C."/>
            <person name="Jaillon O."/>
            <person name="Porcel B.M."/>
            <person name="Couloux A."/>
            <person name="Aury J.-M."/>
            <person name="Segurens B."/>
            <person name="Poulain J."/>
            <person name="Anthouard V."/>
            <person name="Grossetete S."/>
            <person name="Khalili H."/>
            <person name="Coppin E."/>
            <person name="Dequard-Chablat M."/>
            <person name="Picard M."/>
            <person name="Contamine V."/>
            <person name="Arnaise S."/>
            <person name="Bourdais A."/>
            <person name="Berteaux-Lecellier V."/>
            <person name="Gautheret D."/>
            <person name="de Vries R.P."/>
            <person name="Battaglia E."/>
            <person name="Coutinho P.M."/>
            <person name="Danchin E.G.J."/>
            <person name="Henrissat B."/>
            <person name="El Khoury R."/>
            <person name="Sainsard-Chanet A."/>
            <person name="Boivin A."/>
            <person name="Pinan-Lucarre B."/>
            <person name="Sellem C.H."/>
            <person name="Debuchy R."/>
            <person name="Wincker P."/>
            <person name="Weissenbach J."/>
            <person name="Silar P."/>
        </authorList>
    </citation>
    <scope>NUCLEOTIDE SEQUENCE [LARGE SCALE GENOMIC DNA]</scope>
    <source>
        <strain evidence="4">S / ATCC MYA-4624 / DSM 980 / FGSC 10383</strain>
        <strain evidence="2">S mat+</strain>
    </source>
</reference>
<dbReference type="OrthoDB" id="4587784at2759"/>
<evidence type="ECO:0000313" key="2">
    <source>
        <dbReference type="EMBL" id="CAP66453.1"/>
    </source>
</evidence>
<dbReference type="GeneID" id="6190195"/>
<feature type="compositionally biased region" description="Basic residues" evidence="1">
    <location>
        <begin position="1"/>
        <end position="18"/>
    </location>
</feature>
<reference evidence="4" key="3">
    <citation type="journal article" date="2014" name="Genetics">
        <title>Maintaining two mating types: Structure of the mating type locus and its role in heterokaryosis in Podospora anserina.</title>
        <authorList>
            <person name="Grognet P."/>
            <person name="Bidard F."/>
            <person name="Kuchly C."/>
            <person name="Tong L.C.H."/>
            <person name="Coppin E."/>
            <person name="Benkhali J.A."/>
            <person name="Couloux A."/>
            <person name="Wincker P."/>
            <person name="Debuchy R."/>
            <person name="Silar P."/>
        </authorList>
    </citation>
    <scope>GENOME REANNOTATION</scope>
    <source>
        <strain evidence="4">S / ATCC MYA-4624 / DSM 980 / FGSC 10383</strain>
    </source>
</reference>
<evidence type="ECO:0000313" key="3">
    <source>
        <dbReference type="EMBL" id="CDP28181.1"/>
    </source>
</evidence>
<accession>B2AQM6</accession>
<dbReference type="KEGG" id="pan:PODANSg2815"/>
<dbReference type="eggNOG" id="ENOG502T35Z">
    <property type="taxonomic scope" value="Eukaryota"/>
</dbReference>
<reference evidence="3" key="4">
    <citation type="submission" date="2015-04" db="EMBL/GenBank/DDBJ databases">
        <title>Maintaining two mating types: Structure of the mating type locus and its role in heterokaryosis in Podospora anserina.</title>
        <authorList>
            <person name="Grognet P."/>
            <person name="Bidard F."/>
            <person name="Kuchly C."/>
            <person name="Chan Ho Tong L."/>
            <person name="Coppin E."/>
            <person name="Ait Benkhali J."/>
            <person name="Couloux A."/>
            <person name="Wincker P."/>
            <person name="Debuchy R."/>
            <person name="Silar P."/>
        </authorList>
    </citation>
    <scope>NUCLEOTIDE SEQUENCE</scope>
</reference>
<feature type="region of interest" description="Disordered" evidence="1">
    <location>
        <begin position="475"/>
        <end position="528"/>
    </location>
</feature>
<feature type="compositionally biased region" description="Polar residues" evidence="1">
    <location>
        <begin position="495"/>
        <end position="510"/>
    </location>
</feature>
<dbReference type="EMBL" id="FO904939">
    <property type="protein sequence ID" value="CDP28181.1"/>
    <property type="molecule type" value="Genomic_DNA"/>
</dbReference>
<feature type="compositionally biased region" description="Pro residues" evidence="1">
    <location>
        <begin position="42"/>
        <end position="53"/>
    </location>
</feature>
<evidence type="ECO:0000256" key="1">
    <source>
        <dbReference type="SAM" id="MobiDB-lite"/>
    </source>
</evidence>
<evidence type="ECO:0000313" key="4">
    <source>
        <dbReference type="Proteomes" id="UP000001197"/>
    </source>
</evidence>